<gene>
    <name evidence="1" type="ORF">GCM10009863_64870</name>
</gene>
<evidence type="ECO:0000313" key="2">
    <source>
        <dbReference type="Proteomes" id="UP001501447"/>
    </source>
</evidence>
<dbReference type="Proteomes" id="UP001501447">
    <property type="component" value="Unassembled WGS sequence"/>
</dbReference>
<organism evidence="1 2">
    <name type="scientific">Streptomyces axinellae</name>
    <dbReference type="NCBI Taxonomy" id="552788"/>
    <lineage>
        <taxon>Bacteria</taxon>
        <taxon>Bacillati</taxon>
        <taxon>Actinomycetota</taxon>
        <taxon>Actinomycetes</taxon>
        <taxon>Kitasatosporales</taxon>
        <taxon>Streptomycetaceae</taxon>
        <taxon>Streptomyces</taxon>
    </lineage>
</organism>
<sequence>MLVDVGGRECIRDDFIGLCRAAGFRTSTITRLAALNVFCLIETAPAAG</sequence>
<protein>
    <submittedName>
        <fullName evidence="1">Uncharacterized protein</fullName>
    </submittedName>
</protein>
<dbReference type="EMBL" id="BAAARJ010000033">
    <property type="protein sequence ID" value="GAA2638943.1"/>
    <property type="molecule type" value="Genomic_DNA"/>
</dbReference>
<proteinExistence type="predicted"/>
<evidence type="ECO:0000313" key="1">
    <source>
        <dbReference type="EMBL" id="GAA2638943.1"/>
    </source>
</evidence>
<dbReference type="RefSeq" id="WP_344570648.1">
    <property type="nucleotide sequence ID" value="NZ_BAAARJ010000033.1"/>
</dbReference>
<reference evidence="1 2" key="1">
    <citation type="journal article" date="2019" name="Int. J. Syst. Evol. Microbiol.">
        <title>The Global Catalogue of Microorganisms (GCM) 10K type strain sequencing project: providing services to taxonomists for standard genome sequencing and annotation.</title>
        <authorList>
            <consortium name="The Broad Institute Genomics Platform"/>
            <consortium name="The Broad Institute Genome Sequencing Center for Infectious Disease"/>
            <person name="Wu L."/>
            <person name="Ma J."/>
        </authorList>
    </citation>
    <scope>NUCLEOTIDE SEQUENCE [LARGE SCALE GENOMIC DNA]</scope>
    <source>
        <strain evidence="1 2">JCM 16373</strain>
    </source>
</reference>
<name>A0ABN3QYX7_9ACTN</name>
<comment type="caution">
    <text evidence="1">The sequence shown here is derived from an EMBL/GenBank/DDBJ whole genome shotgun (WGS) entry which is preliminary data.</text>
</comment>
<accession>A0ABN3QYX7</accession>
<keyword evidence="2" id="KW-1185">Reference proteome</keyword>